<organism evidence="1 2">
    <name type="scientific">Entomoplasma freundtii</name>
    <dbReference type="NCBI Taxonomy" id="74700"/>
    <lineage>
        <taxon>Bacteria</taxon>
        <taxon>Bacillati</taxon>
        <taxon>Mycoplasmatota</taxon>
        <taxon>Mollicutes</taxon>
        <taxon>Entomoplasmatales</taxon>
        <taxon>Entomoplasmataceae</taxon>
        <taxon>Entomoplasma</taxon>
    </lineage>
</organism>
<proteinExistence type="predicted"/>
<gene>
    <name evidence="1" type="ORF">EFREU_v1c00480</name>
</gene>
<dbReference type="EMBL" id="CP024962">
    <property type="protein sequence ID" value="ATZ16075.1"/>
    <property type="molecule type" value="Genomic_DNA"/>
</dbReference>
<evidence type="ECO:0000313" key="2">
    <source>
        <dbReference type="Proteomes" id="UP000232222"/>
    </source>
</evidence>
<dbReference type="Proteomes" id="UP000232222">
    <property type="component" value="Chromosome"/>
</dbReference>
<dbReference type="NCBIfam" id="NF045726">
    <property type="entry name" value="XXplasma_LP"/>
    <property type="match status" value="1"/>
</dbReference>
<protein>
    <submittedName>
        <fullName evidence="1">Uncharacterized protein</fullName>
    </submittedName>
</protein>
<accession>A0A2K8NQF7</accession>
<dbReference type="KEGG" id="efr:EFREU_v1c00480"/>
<evidence type="ECO:0000313" key="1">
    <source>
        <dbReference type="EMBL" id="ATZ16075.1"/>
    </source>
</evidence>
<name>A0A2K8NQF7_9MOLU</name>
<dbReference type="PROSITE" id="PS51257">
    <property type="entry name" value="PROKAR_LIPOPROTEIN"/>
    <property type="match status" value="1"/>
</dbReference>
<dbReference type="NCBIfam" id="NF038029">
    <property type="entry name" value="LP_plasma"/>
    <property type="match status" value="1"/>
</dbReference>
<dbReference type="AlphaFoldDB" id="A0A2K8NQF7"/>
<dbReference type="RefSeq" id="WP_100609040.1">
    <property type="nucleotide sequence ID" value="NZ_CP024962.1"/>
</dbReference>
<sequence>MKKLLSILSSVGLLATTSATVVSCQAKDNENDHEEDIFAGDDFEVAGIKETWEIGAYNGTEIDPKTPKLWLNQAEFDSFKKGELAEKIIAEKIWTGMFDARHGASDEGTADSLKDFSTKKLWTVIHFTNLEGLKDVEGKWEPSSDNEKQFTLLKEESQKFGVNLDVDVISYTDVENPRQIGLEASGMTFINGLIINII</sequence>
<keyword evidence="2" id="KW-1185">Reference proteome</keyword>
<dbReference type="InterPro" id="IPR054816">
    <property type="entry name" value="Lipoprotein_mollicutes-type_CS"/>
</dbReference>
<reference evidence="1 2" key="1">
    <citation type="submission" date="2017-11" db="EMBL/GenBank/DDBJ databases">
        <title>Genome sequence of Entomoplasma freundtii BARC 318 (ATCC 51999).</title>
        <authorList>
            <person name="Lo W.-S."/>
            <person name="Gasparich G.E."/>
            <person name="Kuo C.-H."/>
        </authorList>
    </citation>
    <scope>NUCLEOTIDE SEQUENCE [LARGE SCALE GENOMIC DNA]</scope>
    <source>
        <strain evidence="1 2">BARC 318</strain>
    </source>
</reference>